<keyword evidence="2" id="KW-1185">Reference proteome</keyword>
<comment type="caution">
    <text evidence="1">The sequence shown here is derived from an EMBL/GenBank/DDBJ whole genome shotgun (WGS) entry which is preliminary data.</text>
</comment>
<evidence type="ECO:0000313" key="2">
    <source>
        <dbReference type="Proteomes" id="UP001177670"/>
    </source>
</evidence>
<dbReference type="AlphaFoldDB" id="A0AA40FLR1"/>
<accession>A0AA40FLR1</accession>
<organism evidence="1 2">
    <name type="scientific">Melipona bicolor</name>
    <dbReference type="NCBI Taxonomy" id="60889"/>
    <lineage>
        <taxon>Eukaryota</taxon>
        <taxon>Metazoa</taxon>
        <taxon>Ecdysozoa</taxon>
        <taxon>Arthropoda</taxon>
        <taxon>Hexapoda</taxon>
        <taxon>Insecta</taxon>
        <taxon>Pterygota</taxon>
        <taxon>Neoptera</taxon>
        <taxon>Endopterygota</taxon>
        <taxon>Hymenoptera</taxon>
        <taxon>Apocrita</taxon>
        <taxon>Aculeata</taxon>
        <taxon>Apoidea</taxon>
        <taxon>Anthophila</taxon>
        <taxon>Apidae</taxon>
        <taxon>Melipona</taxon>
    </lineage>
</organism>
<gene>
    <name evidence="1" type="ORF">K0M31_010538</name>
</gene>
<sequence>MAICAKENVRRRTGEGLSRLGRGGAGDVMQDTKAGNGVTLALQSLYTRVEYA</sequence>
<reference evidence="1" key="1">
    <citation type="submission" date="2021-10" db="EMBL/GenBank/DDBJ databases">
        <title>Melipona bicolor Genome sequencing and assembly.</title>
        <authorList>
            <person name="Araujo N.S."/>
            <person name="Arias M.C."/>
        </authorList>
    </citation>
    <scope>NUCLEOTIDE SEQUENCE</scope>
    <source>
        <strain evidence="1">USP_2M_L1-L4_2017</strain>
        <tissue evidence="1">Whole body</tissue>
    </source>
</reference>
<protein>
    <submittedName>
        <fullName evidence="1">Uncharacterized protein</fullName>
    </submittedName>
</protein>
<dbReference type="EMBL" id="JAHYIQ010000027">
    <property type="protein sequence ID" value="KAK1121231.1"/>
    <property type="molecule type" value="Genomic_DNA"/>
</dbReference>
<proteinExistence type="predicted"/>
<evidence type="ECO:0000313" key="1">
    <source>
        <dbReference type="EMBL" id="KAK1121231.1"/>
    </source>
</evidence>
<dbReference type="Proteomes" id="UP001177670">
    <property type="component" value="Unassembled WGS sequence"/>
</dbReference>
<name>A0AA40FLR1_9HYME</name>